<dbReference type="InterPro" id="IPR000014">
    <property type="entry name" value="PAS"/>
</dbReference>
<dbReference type="InterPro" id="IPR035965">
    <property type="entry name" value="PAS-like_dom_sf"/>
</dbReference>
<organism evidence="1 2">
    <name type="scientific">Planktothrix mougeotii LEGE 06226</name>
    <dbReference type="NCBI Taxonomy" id="1828728"/>
    <lineage>
        <taxon>Bacteria</taxon>
        <taxon>Bacillati</taxon>
        <taxon>Cyanobacteriota</taxon>
        <taxon>Cyanophyceae</taxon>
        <taxon>Oscillatoriophycideae</taxon>
        <taxon>Oscillatoriales</taxon>
        <taxon>Microcoleaceae</taxon>
        <taxon>Planktothrix</taxon>
    </lineage>
</organism>
<sequence>MELKDYLPCGMTLDLSKSIPVIWAKTRNDAEDFLEESIKDLIKSAVNLGQPIQLRWKGCKRPFNISPKLANLHNEEKQVNPLKLNDKLMIELASKQDIDNATNRDLLVAIEDCSESAAITRIRESKVLACSNLIQSTNGKPPDEVIGSSLDSLWHPDQLDRLMNFLEQDGRVENYEYWCWKWHLENGLWVRKRQDLAAKIFQLVQFKGVQCRLSLGVTPV</sequence>
<evidence type="ECO:0000313" key="1">
    <source>
        <dbReference type="EMBL" id="MBE9144884.1"/>
    </source>
</evidence>
<name>A0ABR9UH53_9CYAN</name>
<dbReference type="Gene3D" id="3.30.450.20">
    <property type="entry name" value="PAS domain"/>
    <property type="match status" value="1"/>
</dbReference>
<accession>A0ABR9UH53</accession>
<reference evidence="1 2" key="1">
    <citation type="submission" date="2020-10" db="EMBL/GenBank/DDBJ databases">
        <authorList>
            <person name="Castelo-Branco R."/>
            <person name="Eusebio N."/>
            <person name="Adriana R."/>
            <person name="Vieira A."/>
            <person name="Brugerolle De Fraissinette N."/>
            <person name="Rezende De Castro R."/>
            <person name="Schneider M.P."/>
            <person name="Vasconcelos V."/>
            <person name="Leao P.N."/>
        </authorList>
    </citation>
    <scope>NUCLEOTIDE SEQUENCE [LARGE SCALE GENOMIC DNA]</scope>
    <source>
        <strain evidence="1 2">LEGE 06226</strain>
    </source>
</reference>
<dbReference type="Proteomes" id="UP000640725">
    <property type="component" value="Unassembled WGS sequence"/>
</dbReference>
<dbReference type="CDD" id="cd00130">
    <property type="entry name" value="PAS"/>
    <property type="match status" value="1"/>
</dbReference>
<gene>
    <name evidence="1" type="ORF">IQ236_16910</name>
</gene>
<comment type="caution">
    <text evidence="1">The sequence shown here is derived from an EMBL/GenBank/DDBJ whole genome shotgun (WGS) entry which is preliminary data.</text>
</comment>
<dbReference type="RefSeq" id="WP_193870379.1">
    <property type="nucleotide sequence ID" value="NZ_JADEWU010000042.1"/>
</dbReference>
<dbReference type="EMBL" id="JADEWU010000042">
    <property type="protein sequence ID" value="MBE9144884.1"/>
    <property type="molecule type" value="Genomic_DNA"/>
</dbReference>
<proteinExistence type="predicted"/>
<protein>
    <submittedName>
        <fullName evidence="1">PAS domain-containing protein</fullName>
    </submittedName>
</protein>
<dbReference type="SUPFAM" id="SSF55785">
    <property type="entry name" value="PYP-like sensor domain (PAS domain)"/>
    <property type="match status" value="1"/>
</dbReference>
<evidence type="ECO:0000313" key="2">
    <source>
        <dbReference type="Proteomes" id="UP000640725"/>
    </source>
</evidence>
<keyword evidence="2" id="KW-1185">Reference proteome</keyword>